<protein>
    <recommendedName>
        <fullName evidence="2">Toxin CcdB</fullName>
    </recommendedName>
    <alternativeName>
        <fullName evidence="7">Cytotoxic protein CcdB</fullName>
    </alternativeName>
    <alternativeName>
        <fullName evidence="6">Protein LetD</fullName>
    </alternativeName>
</protein>
<evidence type="ECO:0000256" key="6">
    <source>
        <dbReference type="ARBA" id="ARBA00029628"/>
    </source>
</evidence>
<evidence type="ECO:0000256" key="1">
    <source>
        <dbReference type="ARBA" id="ARBA00005230"/>
    </source>
</evidence>
<keyword evidence="4" id="KW-0805">Transcription regulation</keyword>
<dbReference type="AlphaFoldDB" id="Q2CHN5"/>
<name>Q2CHN5_OCEGH</name>
<comment type="similarity">
    <text evidence="1">Belongs to the CcdB toxin family.</text>
</comment>
<gene>
    <name evidence="8" type="ORF">OG2516_02444</name>
</gene>
<dbReference type="HOGENOM" id="CLU_158043_1_1_5"/>
<dbReference type="Proteomes" id="UP000003635">
    <property type="component" value="Unassembled WGS sequence"/>
</dbReference>
<dbReference type="InterPro" id="IPR011067">
    <property type="entry name" value="Plasmid_toxin/cell-grow_inhib"/>
</dbReference>
<dbReference type="InterPro" id="IPR002712">
    <property type="entry name" value="CcdB"/>
</dbReference>
<proteinExistence type="inferred from homology"/>
<evidence type="ECO:0000313" key="8">
    <source>
        <dbReference type="EMBL" id="EAR52259.1"/>
    </source>
</evidence>
<accession>Q2CHN5</accession>
<evidence type="ECO:0000256" key="7">
    <source>
        <dbReference type="ARBA" id="ARBA00033135"/>
    </source>
</evidence>
<keyword evidence="3" id="KW-0678">Repressor</keyword>
<sequence>MVRQFDVYQLRSRAYVLVLRNDLLEEFPLIPVASLEPLDTPYAAIRGLQPEIELGDLRLRLAPHVLATALPSELDTHIGNVPEHRDAIVRAFDVLLAGV</sequence>
<dbReference type="GO" id="GO:0008657">
    <property type="term" value="F:DNA topoisomerase type II (double strand cut, ATP-hydrolyzing) inhibitor activity"/>
    <property type="evidence" value="ECO:0007669"/>
    <property type="project" value="InterPro"/>
</dbReference>
<dbReference type="EMBL" id="AAOT01000005">
    <property type="protein sequence ID" value="EAR52259.1"/>
    <property type="molecule type" value="Genomic_DNA"/>
</dbReference>
<evidence type="ECO:0000256" key="5">
    <source>
        <dbReference type="ARBA" id="ARBA00023163"/>
    </source>
</evidence>
<dbReference type="SUPFAM" id="SSF50118">
    <property type="entry name" value="Cell growth inhibitor/plasmid maintenance toxic component"/>
    <property type="match status" value="1"/>
</dbReference>
<evidence type="ECO:0000256" key="4">
    <source>
        <dbReference type="ARBA" id="ARBA00023015"/>
    </source>
</evidence>
<keyword evidence="5" id="KW-0804">Transcription</keyword>
<dbReference type="RefSeq" id="WP_007254019.1">
    <property type="nucleotide sequence ID" value="NZ_CH724107.1"/>
</dbReference>
<evidence type="ECO:0000256" key="3">
    <source>
        <dbReference type="ARBA" id="ARBA00022491"/>
    </source>
</evidence>
<organism evidence="8 9">
    <name type="scientific">Oceanicola granulosus (strain ATCC BAA-861 / DSM 15982 / KCTC 12143 / HTCC2516)</name>
    <dbReference type="NCBI Taxonomy" id="314256"/>
    <lineage>
        <taxon>Bacteria</taxon>
        <taxon>Pseudomonadati</taxon>
        <taxon>Pseudomonadota</taxon>
        <taxon>Alphaproteobacteria</taxon>
        <taxon>Rhodobacterales</taxon>
        <taxon>Roseobacteraceae</taxon>
        <taxon>Oceanicola</taxon>
    </lineage>
</organism>
<dbReference type="Pfam" id="PF01845">
    <property type="entry name" value="CcdB"/>
    <property type="match status" value="1"/>
</dbReference>
<evidence type="ECO:0000256" key="2">
    <source>
        <dbReference type="ARBA" id="ARBA00015075"/>
    </source>
</evidence>
<reference evidence="8 9" key="1">
    <citation type="journal article" date="2010" name="J. Bacteriol.">
        <title>Genome sequences of Oceanicola granulosus HTCC2516(T) and Oceanicola batsensis HTCC2597(TDelta).</title>
        <authorList>
            <person name="Thrash J.C."/>
            <person name="Cho J.C."/>
            <person name="Vergin K.L."/>
            <person name="Giovannoni S.J."/>
        </authorList>
    </citation>
    <scope>NUCLEOTIDE SEQUENCE [LARGE SCALE GENOMIC DNA]</scope>
    <source>
        <strain evidence="9">ATCC BAA-861 / DSM 15982 / KCTC 12143 / HTCC2516</strain>
    </source>
</reference>
<comment type="caution">
    <text evidence="8">The sequence shown here is derived from an EMBL/GenBank/DDBJ whole genome shotgun (WGS) entry which is preliminary data.</text>
</comment>
<evidence type="ECO:0000313" key="9">
    <source>
        <dbReference type="Proteomes" id="UP000003635"/>
    </source>
</evidence>
<dbReference type="GO" id="GO:0006276">
    <property type="term" value="P:plasmid maintenance"/>
    <property type="evidence" value="ECO:0007669"/>
    <property type="project" value="InterPro"/>
</dbReference>
<keyword evidence="9" id="KW-1185">Reference proteome</keyword>
<dbReference type="Gene3D" id="2.30.30.110">
    <property type="match status" value="1"/>
</dbReference>
<dbReference type="STRING" id="314256.OG2516_02444"/>